<dbReference type="Gene3D" id="1.10.10.10">
    <property type="entry name" value="Winged helix-like DNA-binding domain superfamily/Winged helix DNA-binding domain"/>
    <property type="match status" value="1"/>
</dbReference>
<evidence type="ECO:0000256" key="4">
    <source>
        <dbReference type="ARBA" id="ARBA00022679"/>
    </source>
</evidence>
<dbReference type="EMBL" id="FMJD01000002">
    <property type="protein sequence ID" value="SCM71463.1"/>
    <property type="molecule type" value="Genomic_DNA"/>
</dbReference>
<dbReference type="InterPro" id="IPR036388">
    <property type="entry name" value="WH-like_DNA-bd_sf"/>
</dbReference>
<evidence type="ECO:0000256" key="3">
    <source>
        <dbReference type="ARBA" id="ARBA00022676"/>
    </source>
</evidence>
<gene>
    <name evidence="9" type="ORF">KL86PLE_100215</name>
</gene>
<evidence type="ECO:0000256" key="6">
    <source>
        <dbReference type="ARBA" id="ARBA00023125"/>
    </source>
</evidence>
<reference evidence="9" key="1">
    <citation type="submission" date="2016-08" db="EMBL/GenBank/DDBJ databases">
        <authorList>
            <person name="Seilhamer J.J."/>
        </authorList>
    </citation>
    <scope>NUCLEOTIDE SEQUENCE</scope>
    <source>
        <strain evidence="9">86</strain>
    </source>
</reference>
<evidence type="ECO:0000256" key="5">
    <source>
        <dbReference type="ARBA" id="ARBA00023015"/>
    </source>
</evidence>
<proteinExistence type="inferred from homology"/>
<dbReference type="SUPFAM" id="SSF46785">
    <property type="entry name" value="Winged helix' DNA-binding domain"/>
    <property type="match status" value="1"/>
</dbReference>
<evidence type="ECO:0000256" key="7">
    <source>
        <dbReference type="ARBA" id="ARBA00023163"/>
    </source>
</evidence>
<keyword evidence="2" id="KW-0536">Nodulation</keyword>
<sequence>MMPPRKSTAAVGDDGKSSPVGRLKLLMVLDALLREGSVGAAADSLGLQLSAVSRMLSEIRDHYGDPIMVRTGRGMRPTPLAESLRQGVRRFVVDSEALLHGEAGDEAWDGDIGWHRRARLAPPPLSMTRSDSLDGTPSPEHIARRSAMIGASAPPHRRLAKYISHVSPGPGRSRPLTREEAGDALGIILRGEADPLQIGGLLMVIQYRGVTAPELAGFVEAIQQTCRPAAVGEDVRPDLDWPAYLSPRWRNPPWFIHAARLVAMSGYRILMHGHFGGGPESGKLEAAAEESSIPVCLTLPDAASAMNERGIAYVPVGGFSPQVHALLATYPLFEMRNPLNNAVSLVNPLRAPAVLLGAAEGANRDLYRSVAQLLGVDELAIIGASRDLAQITPDRMTTLFRLVAGKPLDSNLPAMPAKRERVPIGFTQHEYWRAVWTGAARDAFAEATVVNTAAVALLCLMGDRGSFEDAREQARQAWARRRQKA</sequence>
<dbReference type="NCBIfam" id="NF006564">
    <property type="entry name" value="PRK09071.1"/>
    <property type="match status" value="1"/>
</dbReference>
<keyword evidence="3" id="KW-0328">Glycosyltransferase</keyword>
<dbReference type="PANTHER" id="PTHR30118">
    <property type="entry name" value="HTH-TYPE TRANSCRIPTIONAL REGULATOR LEUO-RELATED"/>
    <property type="match status" value="1"/>
</dbReference>
<dbReference type="AlphaFoldDB" id="A0A212L1N3"/>
<dbReference type="Pfam" id="PF00126">
    <property type="entry name" value="HTH_1"/>
    <property type="match status" value="1"/>
</dbReference>
<dbReference type="InterPro" id="IPR036390">
    <property type="entry name" value="WH_DNA-bd_sf"/>
</dbReference>
<keyword evidence="7" id="KW-0804">Transcription</keyword>
<comment type="similarity">
    <text evidence="1">Belongs to the LysR transcriptional regulatory family.</text>
</comment>
<dbReference type="InterPro" id="IPR035902">
    <property type="entry name" value="Nuc_phospho_transferase"/>
</dbReference>
<name>A0A212L1N3_9HYPH</name>
<dbReference type="GO" id="GO:0003677">
    <property type="term" value="F:DNA binding"/>
    <property type="evidence" value="ECO:0007669"/>
    <property type="project" value="UniProtKB-KW"/>
</dbReference>
<evidence type="ECO:0000259" key="8">
    <source>
        <dbReference type="PROSITE" id="PS50931"/>
    </source>
</evidence>
<protein>
    <recommendedName>
        <fullName evidence="8">HTH lysR-type domain-containing protein</fullName>
    </recommendedName>
</protein>
<dbReference type="Pfam" id="PF02885">
    <property type="entry name" value="Glycos_trans_3N"/>
    <property type="match status" value="1"/>
</dbReference>
<dbReference type="Gene3D" id="1.20.970.10">
    <property type="entry name" value="Transferase, Pyrimidine Nucleoside Phosphorylase, Chain C"/>
    <property type="match status" value="1"/>
</dbReference>
<dbReference type="PROSITE" id="PS50931">
    <property type="entry name" value="HTH_LYSR"/>
    <property type="match status" value="1"/>
</dbReference>
<evidence type="ECO:0000256" key="2">
    <source>
        <dbReference type="ARBA" id="ARBA00022458"/>
    </source>
</evidence>
<evidence type="ECO:0000313" key="9">
    <source>
        <dbReference type="EMBL" id="SCM71463.1"/>
    </source>
</evidence>
<dbReference type="PANTHER" id="PTHR30118:SF15">
    <property type="entry name" value="TRANSCRIPTIONAL REGULATORY PROTEIN"/>
    <property type="match status" value="1"/>
</dbReference>
<dbReference type="InterPro" id="IPR036320">
    <property type="entry name" value="Glycosyl_Trfase_fam3_N_dom_sf"/>
</dbReference>
<keyword evidence="5" id="KW-0805">Transcription regulation</keyword>
<feature type="domain" description="HTH lysR-type" evidence="8">
    <location>
        <begin position="23"/>
        <end position="78"/>
    </location>
</feature>
<dbReference type="InterPro" id="IPR017459">
    <property type="entry name" value="Glycosyl_Trfase_fam3_N_dom"/>
</dbReference>
<dbReference type="InterPro" id="IPR000847">
    <property type="entry name" value="LysR_HTH_N"/>
</dbReference>
<dbReference type="InterPro" id="IPR050389">
    <property type="entry name" value="LysR-type_TF"/>
</dbReference>
<dbReference type="SUPFAM" id="SSF52418">
    <property type="entry name" value="Nucleoside phosphorylase/phosphoribosyltransferase catalytic domain"/>
    <property type="match status" value="1"/>
</dbReference>
<keyword evidence="6" id="KW-0238">DNA-binding</keyword>
<keyword evidence="4" id="KW-0808">Transferase</keyword>
<dbReference type="SUPFAM" id="SSF47648">
    <property type="entry name" value="Nucleoside phosphorylase/phosphoribosyltransferase N-terminal domain"/>
    <property type="match status" value="1"/>
</dbReference>
<dbReference type="GO" id="GO:0016757">
    <property type="term" value="F:glycosyltransferase activity"/>
    <property type="evidence" value="ECO:0007669"/>
    <property type="project" value="UniProtKB-KW"/>
</dbReference>
<dbReference type="GO" id="GO:0003700">
    <property type="term" value="F:DNA-binding transcription factor activity"/>
    <property type="evidence" value="ECO:0007669"/>
    <property type="project" value="InterPro"/>
</dbReference>
<evidence type="ECO:0000256" key="1">
    <source>
        <dbReference type="ARBA" id="ARBA00009437"/>
    </source>
</evidence>
<dbReference type="RefSeq" id="WP_288199022.1">
    <property type="nucleotide sequence ID" value="NZ_LT608334.1"/>
</dbReference>
<organism evidence="9">
    <name type="scientific">uncultured Pleomorphomonas sp</name>
    <dbReference type="NCBI Taxonomy" id="442121"/>
    <lineage>
        <taxon>Bacteria</taxon>
        <taxon>Pseudomonadati</taxon>
        <taxon>Pseudomonadota</taxon>
        <taxon>Alphaproteobacteria</taxon>
        <taxon>Hyphomicrobiales</taxon>
        <taxon>Pleomorphomonadaceae</taxon>
        <taxon>Pleomorphomonas</taxon>
        <taxon>environmental samples</taxon>
    </lineage>
</organism>
<dbReference type="Gene3D" id="3.40.1030.10">
    <property type="entry name" value="Nucleoside phosphorylase/phosphoribosyltransferase catalytic domain"/>
    <property type="match status" value="1"/>
</dbReference>
<accession>A0A212L1N3</accession>